<dbReference type="Proteomes" id="UP000308600">
    <property type="component" value="Unassembled WGS sequence"/>
</dbReference>
<protein>
    <submittedName>
        <fullName evidence="1">Uncharacterized protein</fullName>
    </submittedName>
</protein>
<reference evidence="1 2" key="1">
    <citation type="journal article" date="2019" name="Nat. Ecol. Evol.">
        <title>Megaphylogeny resolves global patterns of mushroom evolution.</title>
        <authorList>
            <person name="Varga T."/>
            <person name="Krizsan K."/>
            <person name="Foldi C."/>
            <person name="Dima B."/>
            <person name="Sanchez-Garcia M."/>
            <person name="Sanchez-Ramirez S."/>
            <person name="Szollosi G.J."/>
            <person name="Szarkandi J.G."/>
            <person name="Papp V."/>
            <person name="Albert L."/>
            <person name="Andreopoulos W."/>
            <person name="Angelini C."/>
            <person name="Antonin V."/>
            <person name="Barry K.W."/>
            <person name="Bougher N.L."/>
            <person name="Buchanan P."/>
            <person name="Buyck B."/>
            <person name="Bense V."/>
            <person name="Catcheside P."/>
            <person name="Chovatia M."/>
            <person name="Cooper J."/>
            <person name="Damon W."/>
            <person name="Desjardin D."/>
            <person name="Finy P."/>
            <person name="Geml J."/>
            <person name="Haridas S."/>
            <person name="Hughes K."/>
            <person name="Justo A."/>
            <person name="Karasinski D."/>
            <person name="Kautmanova I."/>
            <person name="Kiss B."/>
            <person name="Kocsube S."/>
            <person name="Kotiranta H."/>
            <person name="LaButti K.M."/>
            <person name="Lechner B.E."/>
            <person name="Liimatainen K."/>
            <person name="Lipzen A."/>
            <person name="Lukacs Z."/>
            <person name="Mihaltcheva S."/>
            <person name="Morgado L.N."/>
            <person name="Niskanen T."/>
            <person name="Noordeloos M.E."/>
            <person name="Ohm R.A."/>
            <person name="Ortiz-Santana B."/>
            <person name="Ovrebo C."/>
            <person name="Racz N."/>
            <person name="Riley R."/>
            <person name="Savchenko A."/>
            <person name="Shiryaev A."/>
            <person name="Soop K."/>
            <person name="Spirin V."/>
            <person name="Szebenyi C."/>
            <person name="Tomsovsky M."/>
            <person name="Tulloss R.E."/>
            <person name="Uehling J."/>
            <person name="Grigoriev I.V."/>
            <person name="Vagvolgyi C."/>
            <person name="Papp T."/>
            <person name="Martin F.M."/>
            <person name="Miettinen O."/>
            <person name="Hibbett D.S."/>
            <person name="Nagy L.G."/>
        </authorList>
    </citation>
    <scope>NUCLEOTIDE SEQUENCE [LARGE SCALE GENOMIC DNA]</scope>
    <source>
        <strain evidence="1 2">NL-1719</strain>
    </source>
</reference>
<gene>
    <name evidence="1" type="ORF">BDN72DRAFT_804904</name>
</gene>
<organism evidence="1 2">
    <name type="scientific">Pluteus cervinus</name>
    <dbReference type="NCBI Taxonomy" id="181527"/>
    <lineage>
        <taxon>Eukaryota</taxon>
        <taxon>Fungi</taxon>
        <taxon>Dikarya</taxon>
        <taxon>Basidiomycota</taxon>
        <taxon>Agaricomycotina</taxon>
        <taxon>Agaricomycetes</taxon>
        <taxon>Agaricomycetidae</taxon>
        <taxon>Agaricales</taxon>
        <taxon>Pluteineae</taxon>
        <taxon>Pluteaceae</taxon>
        <taxon>Pluteus</taxon>
    </lineage>
</organism>
<keyword evidence="2" id="KW-1185">Reference proteome</keyword>
<feature type="non-terminal residue" evidence="1">
    <location>
        <position position="253"/>
    </location>
</feature>
<dbReference type="EMBL" id="ML208649">
    <property type="protein sequence ID" value="TFK61554.1"/>
    <property type="molecule type" value="Genomic_DNA"/>
</dbReference>
<evidence type="ECO:0000313" key="1">
    <source>
        <dbReference type="EMBL" id="TFK61554.1"/>
    </source>
</evidence>
<name>A0ACD3A7G6_9AGAR</name>
<accession>A0ACD3A7G6</accession>
<sequence>MLFLLLISSAYKAYAAPTLLGPEAFSSTPFTFLFSRSASCRCGPQDRSLDDIIWSCVLTIFACIYTALHPNVPNPEAKTWEKVCGRAKMSFYMLIAPEAVIWWAMRQWYGARLIAKEVNSIQPGVGRCIFMIFVKLEWTTTHGHFVQMGGLEGVYSDDRREGTRRWIFDGRIDSNELRFPKSQVQDRSKGDFLSKGLVTLQTSWFVLECITRFQQHLPITELEVVTLAFAVLNVITYGFWWHKPLNVNCQVQI</sequence>
<proteinExistence type="predicted"/>
<evidence type="ECO:0000313" key="2">
    <source>
        <dbReference type="Proteomes" id="UP000308600"/>
    </source>
</evidence>